<name>A0ABU6VV50_9FABA</name>
<accession>A0ABU6VV50</accession>
<proteinExistence type="predicted"/>
<reference evidence="2 3" key="1">
    <citation type="journal article" date="2023" name="Plants (Basel)">
        <title>Bridging the Gap: Combining Genomics and Transcriptomics Approaches to Understand Stylosanthes scabra, an Orphan Legume from the Brazilian Caatinga.</title>
        <authorList>
            <person name="Ferreira-Neto J.R.C."/>
            <person name="da Silva M.D."/>
            <person name="Binneck E."/>
            <person name="de Melo N.F."/>
            <person name="da Silva R.H."/>
            <person name="de Melo A.L.T.M."/>
            <person name="Pandolfi V."/>
            <person name="Bustamante F.O."/>
            <person name="Brasileiro-Vidal A.C."/>
            <person name="Benko-Iseppon A.M."/>
        </authorList>
    </citation>
    <scope>NUCLEOTIDE SEQUENCE [LARGE SCALE GENOMIC DNA]</scope>
    <source>
        <tissue evidence="2">Leaves</tissue>
    </source>
</reference>
<sequence length="142" mass="15857">MAIKTPSPVRVSPISFLPLGFPLSCLHYMLTSTYCDVLPPPGSSAAAAVLATAVVGFAWLRNADRKEKYEVLSLFRRYRASVRRKNVAIFAGMHRWYSRSRRIRLNRQLKTQPSLNPNSCPFPLLSIVGSLKFCCVGAVARE</sequence>
<dbReference type="EMBL" id="JASCZI010152717">
    <property type="protein sequence ID" value="MED6176578.1"/>
    <property type="molecule type" value="Genomic_DNA"/>
</dbReference>
<comment type="caution">
    <text evidence="2">The sequence shown here is derived from an EMBL/GenBank/DDBJ whole genome shotgun (WGS) entry which is preliminary data.</text>
</comment>
<dbReference type="Proteomes" id="UP001341840">
    <property type="component" value="Unassembled WGS sequence"/>
</dbReference>
<keyword evidence="1" id="KW-0812">Transmembrane</keyword>
<evidence type="ECO:0000313" key="2">
    <source>
        <dbReference type="EMBL" id="MED6176578.1"/>
    </source>
</evidence>
<evidence type="ECO:0000256" key="1">
    <source>
        <dbReference type="SAM" id="Phobius"/>
    </source>
</evidence>
<keyword evidence="1" id="KW-0472">Membrane</keyword>
<feature type="transmembrane region" description="Helical" evidence="1">
    <location>
        <begin position="42"/>
        <end position="60"/>
    </location>
</feature>
<keyword evidence="1" id="KW-1133">Transmembrane helix</keyword>
<organism evidence="2 3">
    <name type="scientific">Stylosanthes scabra</name>
    <dbReference type="NCBI Taxonomy" id="79078"/>
    <lineage>
        <taxon>Eukaryota</taxon>
        <taxon>Viridiplantae</taxon>
        <taxon>Streptophyta</taxon>
        <taxon>Embryophyta</taxon>
        <taxon>Tracheophyta</taxon>
        <taxon>Spermatophyta</taxon>
        <taxon>Magnoliopsida</taxon>
        <taxon>eudicotyledons</taxon>
        <taxon>Gunneridae</taxon>
        <taxon>Pentapetalae</taxon>
        <taxon>rosids</taxon>
        <taxon>fabids</taxon>
        <taxon>Fabales</taxon>
        <taxon>Fabaceae</taxon>
        <taxon>Papilionoideae</taxon>
        <taxon>50 kb inversion clade</taxon>
        <taxon>dalbergioids sensu lato</taxon>
        <taxon>Dalbergieae</taxon>
        <taxon>Pterocarpus clade</taxon>
        <taxon>Stylosanthes</taxon>
    </lineage>
</organism>
<feature type="transmembrane region" description="Helical" evidence="1">
    <location>
        <begin position="12"/>
        <end position="30"/>
    </location>
</feature>
<evidence type="ECO:0000313" key="3">
    <source>
        <dbReference type="Proteomes" id="UP001341840"/>
    </source>
</evidence>
<keyword evidence="3" id="KW-1185">Reference proteome</keyword>
<gene>
    <name evidence="2" type="ORF">PIB30_089576</name>
</gene>
<protein>
    <submittedName>
        <fullName evidence="2">Uncharacterized protein</fullName>
    </submittedName>
</protein>